<dbReference type="EMBL" id="KC115972">
    <property type="protein sequence ID" value="AGA18694.1"/>
    <property type="molecule type" value="Genomic_DNA"/>
</dbReference>
<evidence type="ECO:0000256" key="2">
    <source>
        <dbReference type="ARBA" id="ARBA00023203"/>
    </source>
</evidence>
<dbReference type="EMBL" id="KC115970">
    <property type="protein sequence ID" value="AGA18692.1"/>
    <property type="molecule type" value="Genomic_DNA"/>
</dbReference>
<dbReference type="GO" id="GO:0071203">
    <property type="term" value="C:WASH complex"/>
    <property type="evidence" value="ECO:0007669"/>
    <property type="project" value="InterPro"/>
</dbReference>
<keyword evidence="2" id="KW-0009">Actin-binding</keyword>
<dbReference type="EMBL" id="KC115968">
    <property type="protein sequence ID" value="AGA18690.1"/>
    <property type="molecule type" value="Genomic_DNA"/>
</dbReference>
<dbReference type="EMBL" id="KC115965">
    <property type="protein sequence ID" value="AGA18687.1"/>
    <property type="molecule type" value="Genomic_DNA"/>
</dbReference>
<proteinExistence type="inferred from homology"/>
<dbReference type="HOGENOM" id="CLU_029156_1_0_1"/>
<feature type="compositionally biased region" description="Pro residues" evidence="3">
    <location>
        <begin position="333"/>
        <end position="363"/>
    </location>
</feature>
<feature type="region of interest" description="Disordered" evidence="3">
    <location>
        <begin position="317"/>
        <end position="432"/>
    </location>
</feature>
<feature type="compositionally biased region" description="Acidic residues" evidence="3">
    <location>
        <begin position="490"/>
        <end position="499"/>
    </location>
</feature>
<feature type="region of interest" description="Disordered" evidence="3">
    <location>
        <begin position="448"/>
        <end position="499"/>
    </location>
</feature>
<evidence type="ECO:0000256" key="3">
    <source>
        <dbReference type="SAM" id="MobiDB-lite"/>
    </source>
</evidence>
<dbReference type="GO" id="GO:0034314">
    <property type="term" value="P:Arp2/3 complex-mediated actin nucleation"/>
    <property type="evidence" value="ECO:0007669"/>
    <property type="project" value="InterPro"/>
</dbReference>
<dbReference type="GO" id="GO:0003779">
    <property type="term" value="F:actin binding"/>
    <property type="evidence" value="ECO:0007669"/>
    <property type="project" value="UniProtKB-KW"/>
</dbReference>
<dbReference type="InterPro" id="IPR028290">
    <property type="entry name" value="WASH1"/>
</dbReference>
<dbReference type="InterPro" id="IPR021854">
    <property type="entry name" value="WASH1_WAHD"/>
</dbReference>
<protein>
    <submittedName>
        <fullName evidence="8">Washout</fullName>
    </submittedName>
</protein>
<evidence type="ECO:0000259" key="4">
    <source>
        <dbReference type="Pfam" id="PF11945"/>
    </source>
</evidence>
<dbReference type="VEuPathDB" id="VectorBase:FBgn0033692"/>
<evidence type="ECO:0000256" key="1">
    <source>
        <dbReference type="ARBA" id="ARBA00005602"/>
    </source>
</evidence>
<evidence type="ECO:0000313" key="7">
    <source>
        <dbReference type="EMBL" id="AGA18690.1"/>
    </source>
</evidence>
<gene>
    <name evidence="8" type="primary">wash</name>
</gene>
<sequence length="499" mass="53214">MEESPYLHSPYQVAIIATDLHHEDTIIQAAQSLDCLHKTINSIFERIDARLARNGSKVEDINNRVKRAQAKIDALVGSKRAIQIFAPARFPASDVLAPLPATFPQVAANPLMEQQVDQLPQGTYSSHSAADQKPDDADIFFHVRGDREQESPLVAERKITNRTAGLGILPAGGVRSVPSLMRFNTNEFAYGEDLNAWKRSLPPQNARRVASQSTQLTGEKQLAPAPHSLAHGTTKLATPAGDLRYNPAALAAPAIDVPLDLPDLPGIANDLQYEPVEEQTPIAPSQQFGDLPELPDLGLEEQDIIVQAIAAQTHIPGPVRRKSVGQCPSPVTAAPPPPPPPPPTPPPPPPAQTSAIPSPPPFPTKGAVKPLSPSLATPLNMPQPPPATEDPRSELMAAIRNAGGVHGGRLRSPAAAPLDVVDNSRSKAGGAVTGDLMADLHNKLMLRRKGISGSQNPVEATAGNPLMQQLSRVIPPPVQPRKGSKSSDEHSEDDEDGWN</sequence>
<evidence type="ECO:0000313" key="6">
    <source>
        <dbReference type="EMBL" id="AGA18687.1"/>
    </source>
</evidence>
<dbReference type="ExpressionAtlas" id="L0CPH1">
    <property type="expression patterns" value="baseline and differential"/>
</dbReference>
<comment type="similarity">
    <text evidence="1">Belongs to the WASH1 family.</text>
</comment>
<dbReference type="GO" id="GO:0043014">
    <property type="term" value="F:alpha-tubulin binding"/>
    <property type="evidence" value="ECO:0007669"/>
    <property type="project" value="InterPro"/>
</dbReference>
<dbReference type="PANTHER" id="PTHR23331:SF1">
    <property type="entry name" value="WASH COMPLEX SUBUNIT 1"/>
    <property type="match status" value="1"/>
</dbReference>
<name>L0CPH1_DROME</name>
<dbReference type="OrthoDB" id="307871at2759"/>
<evidence type="ECO:0000313" key="5">
    <source>
        <dbReference type="EMBL" id="AGA18686.1"/>
    </source>
</evidence>
<evidence type="ECO:0000313" key="8">
    <source>
        <dbReference type="EMBL" id="AGA18692.1"/>
    </source>
</evidence>
<reference evidence="8" key="1">
    <citation type="journal article" date="2012" name="Genetics">
        <title>Long-term and short-term evolutionary impacts of transposable elements on Drosophila.</title>
        <authorList>
            <person name="Lee Y.C."/>
            <person name="Langley C.H."/>
        </authorList>
    </citation>
    <scope>NUCLEOTIDE SEQUENCE</scope>
    <source>
        <strain evidence="5">3851</strain>
        <strain evidence="9">3857</strain>
        <strain evidence="7">3880</strain>
        <strain evidence="8">3894</strain>
        <strain evidence="6">3895</strain>
    </source>
</reference>
<evidence type="ECO:0000313" key="9">
    <source>
        <dbReference type="EMBL" id="AGA18694.1"/>
    </source>
</evidence>
<organism evidence="8">
    <name type="scientific">Drosophila melanogaster</name>
    <name type="common">Fruit fly</name>
    <dbReference type="NCBI Taxonomy" id="7227"/>
    <lineage>
        <taxon>Eukaryota</taxon>
        <taxon>Metazoa</taxon>
        <taxon>Ecdysozoa</taxon>
        <taxon>Arthropoda</taxon>
        <taxon>Hexapoda</taxon>
        <taxon>Insecta</taxon>
        <taxon>Pterygota</taxon>
        <taxon>Neoptera</taxon>
        <taxon>Endopterygota</taxon>
        <taxon>Diptera</taxon>
        <taxon>Brachycera</taxon>
        <taxon>Muscomorpha</taxon>
        <taxon>Ephydroidea</taxon>
        <taxon>Drosophilidae</taxon>
        <taxon>Drosophila</taxon>
        <taxon>Sophophora</taxon>
    </lineage>
</organism>
<dbReference type="Pfam" id="PF11945">
    <property type="entry name" value="WASH_WAHD"/>
    <property type="match status" value="1"/>
</dbReference>
<feature type="domain" description="WASH1 WAHD" evidence="4">
    <location>
        <begin position="9"/>
        <end position="303"/>
    </location>
</feature>
<dbReference type="EMBL" id="KC115964">
    <property type="protein sequence ID" value="AGA18686.1"/>
    <property type="molecule type" value="Genomic_DNA"/>
</dbReference>
<dbReference type="AlphaFoldDB" id="L0CPH1"/>
<dbReference type="GO" id="GO:0005769">
    <property type="term" value="C:early endosome"/>
    <property type="evidence" value="ECO:0007669"/>
    <property type="project" value="InterPro"/>
</dbReference>
<dbReference type="PANTHER" id="PTHR23331">
    <property type="entry name" value="CXYORF1"/>
    <property type="match status" value="1"/>
</dbReference>
<accession>L0CPH1</accession>